<proteinExistence type="predicted"/>
<keyword evidence="2" id="KW-1185">Reference proteome</keyword>
<organism evidence="1 2">
    <name type="scientific">Candidatus Pseudomonas adelgestsugas</name>
    <dbReference type="NCBI Taxonomy" id="1302376"/>
    <lineage>
        <taxon>Bacteria</taxon>
        <taxon>Pseudomonadati</taxon>
        <taxon>Pseudomonadota</taxon>
        <taxon>Gammaproteobacteria</taxon>
        <taxon>Pseudomonadales</taxon>
        <taxon>Pseudomonadaceae</taxon>
        <taxon>Pseudomonas</taxon>
    </lineage>
</organism>
<protein>
    <submittedName>
        <fullName evidence="1">Uncharacterized protein</fullName>
    </submittedName>
</protein>
<name>A0ABX5R8X5_9PSED</name>
<dbReference type="EMBL" id="CP026512">
    <property type="protein sequence ID" value="QAX81877.1"/>
    <property type="molecule type" value="Genomic_DNA"/>
</dbReference>
<sequence length="50" mass="5730">MNIMVLRNKPCSGTEIYIELIISRVFCLLIKQIALFKYKNRLACDSGLPV</sequence>
<evidence type="ECO:0000313" key="1">
    <source>
        <dbReference type="EMBL" id="QAX81877.1"/>
    </source>
</evidence>
<dbReference type="Proteomes" id="UP000288953">
    <property type="component" value="Chromosome"/>
</dbReference>
<reference evidence="1 2" key="1">
    <citation type="journal article" date="2018" name="Genome Biol. Evol.">
        <title>Partnering With a Pest: Genomes of Hemlock Woolly Adelgid Symbionts Reveal Atypical Nutritional Provisioning Patterns in Dual-Obligate Bacteria.</title>
        <authorList>
            <person name="Weglarz K.M."/>
            <person name="Havill N.P."/>
            <person name="Burke G.R."/>
            <person name="von Dohlen C.D."/>
        </authorList>
    </citation>
    <scope>NUCLEOTIDE SEQUENCE [LARGE SCALE GENOMIC DNA]</scope>
    <source>
        <strain evidence="1 2">HWA_ENA</strain>
    </source>
</reference>
<evidence type="ECO:0000313" key="2">
    <source>
        <dbReference type="Proteomes" id="UP000288953"/>
    </source>
</evidence>
<accession>A0ABX5R8X5</accession>
<gene>
    <name evidence="1" type="ORF">C3B55_00543</name>
</gene>